<dbReference type="OrthoDB" id="9766256at2"/>
<dbReference type="PROSITE" id="PS51257">
    <property type="entry name" value="PROKAR_LIPOPROTEIN"/>
    <property type="match status" value="1"/>
</dbReference>
<dbReference type="InterPro" id="IPR011990">
    <property type="entry name" value="TPR-like_helical_dom_sf"/>
</dbReference>
<dbReference type="SUPFAM" id="SSF48452">
    <property type="entry name" value="TPR-like"/>
    <property type="match status" value="1"/>
</dbReference>
<name>A0A4R6WPI4_9SPHI</name>
<dbReference type="RefSeq" id="WP_133583807.1">
    <property type="nucleotide sequence ID" value="NZ_SNYV01000011.1"/>
</dbReference>
<sequence>MKNKLIYLKQYIIVFGLTLTLVGCKDLTELNVNPNNISEKDANPNLLLPTVLSGAASKYNDLSFGDMSGVVQYTQLDAWFGAHNDYEWTGGILSWEGYYGYLRDNELMLRRSQELGLDFHHGVSLVMRAYLFGLITDLWGDAPYTDALKADLGGAQYNFPKFDRQDVIYKGIIEELKQANAILSKPNGTYDVLAGADLYFNGDVSKWRRFANSLALRYYMRIADKEATFAKQGIEHILVNPNEFPLITSVDQEVTMGFIGSNSGDSWPSNAIFDASGSNFRRVKMCATFVDRLQELRDPRLSVWAKRVEIPIEVRASEPPNTDKIVNGTRIVSPDVVQGIPVDTDPNYVGLPASGSKNPSAYNLNPTPGQTSMNPHVSYLNDIYRQAKGPLLKARLLAASEVAFILAEAAWKGWATPEGTKAYYDRAIHLSLESWGKAADYTSYMQQPGVAFANTQAQIMEQKWISNWSTATQAWFDYRRTGYPQLKAGPAAIRTELPLRIPYMQNEMTVNQKNAEEALSRIEKTAHSQADKENSAWSKPWLLQGTGKPW</sequence>
<evidence type="ECO:0000313" key="2">
    <source>
        <dbReference type="Proteomes" id="UP000295292"/>
    </source>
</evidence>
<dbReference type="Proteomes" id="UP000295292">
    <property type="component" value="Unassembled WGS sequence"/>
</dbReference>
<dbReference type="EMBL" id="SNYV01000011">
    <property type="protein sequence ID" value="TDQ80061.1"/>
    <property type="molecule type" value="Genomic_DNA"/>
</dbReference>
<comment type="caution">
    <text evidence="1">The sequence shown here is derived from an EMBL/GenBank/DDBJ whole genome shotgun (WGS) entry which is preliminary data.</text>
</comment>
<dbReference type="InterPro" id="IPR041662">
    <property type="entry name" value="SusD-like_2"/>
</dbReference>
<dbReference type="AlphaFoldDB" id="A0A4R6WPI4"/>
<keyword evidence="2" id="KW-1185">Reference proteome</keyword>
<protein>
    <submittedName>
        <fullName evidence="1">SusD-like starch-binding protein associating with outer membrane</fullName>
    </submittedName>
</protein>
<dbReference type="Pfam" id="PF12771">
    <property type="entry name" value="SusD-like_2"/>
    <property type="match status" value="2"/>
</dbReference>
<organism evidence="1 2">
    <name type="scientific">Sphingobacterium yanglingense</name>
    <dbReference type="NCBI Taxonomy" id="1437280"/>
    <lineage>
        <taxon>Bacteria</taxon>
        <taxon>Pseudomonadati</taxon>
        <taxon>Bacteroidota</taxon>
        <taxon>Sphingobacteriia</taxon>
        <taxon>Sphingobacteriales</taxon>
        <taxon>Sphingobacteriaceae</taxon>
        <taxon>Sphingobacterium</taxon>
    </lineage>
</organism>
<reference evidence="1 2" key="1">
    <citation type="submission" date="2019-03" db="EMBL/GenBank/DDBJ databases">
        <title>Genomic Encyclopedia of Archaeal and Bacterial Type Strains, Phase II (KMG-II): from individual species to whole genera.</title>
        <authorList>
            <person name="Goeker M."/>
        </authorList>
    </citation>
    <scope>NUCLEOTIDE SEQUENCE [LARGE SCALE GENOMIC DNA]</scope>
    <source>
        <strain evidence="1 2">DSM 28353</strain>
    </source>
</reference>
<gene>
    <name evidence="1" type="ORF">CLV99_1515</name>
</gene>
<proteinExistence type="predicted"/>
<evidence type="ECO:0000313" key="1">
    <source>
        <dbReference type="EMBL" id="TDQ80061.1"/>
    </source>
</evidence>
<accession>A0A4R6WPI4</accession>
<dbReference type="Gene3D" id="1.25.40.390">
    <property type="match status" value="1"/>
</dbReference>